<protein>
    <submittedName>
        <fullName evidence="8">TM2 domain protein</fullName>
    </submittedName>
</protein>
<dbReference type="RefSeq" id="WP_062022036.1">
    <property type="nucleotide sequence ID" value="NZ_LQQC01000010.1"/>
</dbReference>
<dbReference type="AlphaFoldDB" id="A0A150H926"/>
<keyword evidence="9" id="KW-1185">Reference proteome</keyword>
<feature type="transmembrane region" description="Helical" evidence="6">
    <location>
        <begin position="146"/>
        <end position="165"/>
    </location>
</feature>
<evidence type="ECO:0000256" key="6">
    <source>
        <dbReference type="SAM" id="Phobius"/>
    </source>
</evidence>
<dbReference type="Pfam" id="PF05154">
    <property type="entry name" value="TM2"/>
    <property type="match status" value="1"/>
</dbReference>
<evidence type="ECO:0000256" key="1">
    <source>
        <dbReference type="ARBA" id="ARBA00004141"/>
    </source>
</evidence>
<feature type="compositionally biased region" description="Polar residues" evidence="5">
    <location>
        <begin position="66"/>
        <end position="82"/>
    </location>
</feature>
<dbReference type="EMBL" id="LQQC01000010">
    <property type="protein sequence ID" value="KXZ58514.1"/>
    <property type="molecule type" value="Genomic_DNA"/>
</dbReference>
<evidence type="ECO:0000256" key="4">
    <source>
        <dbReference type="ARBA" id="ARBA00023136"/>
    </source>
</evidence>
<keyword evidence="2 6" id="KW-0812">Transmembrane</keyword>
<proteinExistence type="predicted"/>
<evidence type="ECO:0000256" key="2">
    <source>
        <dbReference type="ARBA" id="ARBA00022692"/>
    </source>
</evidence>
<organism evidence="8 9">
    <name type="scientific">Brevibacterium ravenspurgense</name>
    <dbReference type="NCBI Taxonomy" id="479117"/>
    <lineage>
        <taxon>Bacteria</taxon>
        <taxon>Bacillati</taxon>
        <taxon>Actinomycetota</taxon>
        <taxon>Actinomycetes</taxon>
        <taxon>Micrococcales</taxon>
        <taxon>Brevibacteriaceae</taxon>
        <taxon>Brevibacterium</taxon>
    </lineage>
</organism>
<comment type="caution">
    <text evidence="8">The sequence shown here is derived from an EMBL/GenBank/DDBJ whole genome shotgun (WGS) entry which is preliminary data.</text>
</comment>
<sequence length="212" mass="21362">MAQPPYDPYGSNPENAEGNAAFGQDSGSPYEQPQEPAAPPAPEAAPASQPTDAGQTAAYDPYSQPAADNQAQGQQSAHSQPADNGAYSQPGAGYPGQDQQAAYSQPGQPGTHQAGYGQPGPGAGAPGAPYGYDPVSGLPYSEKSKLVAGLLGILLGGFGVGRFYTGHIGLGVAQLIVTFVTLGLGSLWGLIDGIIMLAGNAKDSNGLPLRPN</sequence>
<evidence type="ECO:0000259" key="7">
    <source>
        <dbReference type="Pfam" id="PF05154"/>
    </source>
</evidence>
<dbReference type="Proteomes" id="UP000243589">
    <property type="component" value="Unassembled WGS sequence"/>
</dbReference>
<evidence type="ECO:0000256" key="5">
    <source>
        <dbReference type="SAM" id="MobiDB-lite"/>
    </source>
</evidence>
<feature type="transmembrane region" description="Helical" evidence="6">
    <location>
        <begin position="171"/>
        <end position="191"/>
    </location>
</feature>
<feature type="compositionally biased region" description="Polar residues" evidence="5">
    <location>
        <begin position="97"/>
        <end position="111"/>
    </location>
</feature>
<gene>
    <name evidence="8" type="ORF">Bravens_01563</name>
</gene>
<feature type="region of interest" description="Disordered" evidence="5">
    <location>
        <begin position="1"/>
        <end position="128"/>
    </location>
</feature>
<comment type="subcellular location">
    <subcellularLocation>
        <location evidence="1">Membrane</location>
        <topology evidence="1">Multi-pass membrane protein</topology>
    </subcellularLocation>
</comment>
<keyword evidence="3 6" id="KW-1133">Transmembrane helix</keyword>
<evidence type="ECO:0000313" key="9">
    <source>
        <dbReference type="Proteomes" id="UP000243589"/>
    </source>
</evidence>
<keyword evidence="4 6" id="KW-0472">Membrane</keyword>
<dbReference type="InterPro" id="IPR007829">
    <property type="entry name" value="TM2"/>
</dbReference>
<reference evidence="8 9" key="1">
    <citation type="submission" date="2016-01" db="EMBL/GenBank/DDBJ databases">
        <title>Use of Whole Genome Sequencing to ascertain that Brevibacterium massiliense (Roux, Raoult 2009) is a later heterotypic synonym of Brevibacterium ravenspurgense (Mages 2008).</title>
        <authorList>
            <person name="Bernier A.-M."/>
            <person name="Burdz T."/>
            <person name="Huynh C."/>
            <person name="Pachecho A.L."/>
            <person name="Wiebe D."/>
            <person name="Bonner C."/>
            <person name="Bernard K."/>
        </authorList>
    </citation>
    <scope>NUCLEOTIDE SEQUENCE [LARGE SCALE GENOMIC DNA]</scope>
    <source>
        <strain evidence="8 9">CCUG56047</strain>
    </source>
</reference>
<feature type="domain" description="TM2" evidence="7">
    <location>
        <begin position="142"/>
        <end position="194"/>
    </location>
</feature>
<dbReference type="GO" id="GO:0016020">
    <property type="term" value="C:membrane"/>
    <property type="evidence" value="ECO:0007669"/>
    <property type="project" value="UniProtKB-SubCell"/>
</dbReference>
<name>A0A150H926_9MICO</name>
<evidence type="ECO:0000313" key="8">
    <source>
        <dbReference type="EMBL" id="KXZ58514.1"/>
    </source>
</evidence>
<dbReference type="PATRIC" id="fig|479117.4.peg.1549"/>
<accession>A0A150H926</accession>
<evidence type="ECO:0000256" key="3">
    <source>
        <dbReference type="ARBA" id="ARBA00022989"/>
    </source>
</evidence>